<proteinExistence type="predicted"/>
<dbReference type="OrthoDB" id="5858715at2759"/>
<dbReference type="EMBL" id="JH712077">
    <property type="protein sequence ID" value="EFO17110.1"/>
    <property type="molecule type" value="Genomic_DNA"/>
</dbReference>
<name>A0A1S0TP96_LOALO</name>
<dbReference type="GeneID" id="9948845"/>
<gene>
    <name evidence="1" type="ORF">LOAG_11392</name>
</gene>
<organism evidence="1">
    <name type="scientific">Loa loa</name>
    <name type="common">Eye worm</name>
    <name type="synonym">Filaria loa</name>
    <dbReference type="NCBI Taxonomy" id="7209"/>
    <lineage>
        <taxon>Eukaryota</taxon>
        <taxon>Metazoa</taxon>
        <taxon>Ecdysozoa</taxon>
        <taxon>Nematoda</taxon>
        <taxon>Chromadorea</taxon>
        <taxon>Rhabditida</taxon>
        <taxon>Spirurina</taxon>
        <taxon>Spiruromorpha</taxon>
        <taxon>Filarioidea</taxon>
        <taxon>Onchocercidae</taxon>
        <taxon>Loa</taxon>
    </lineage>
</organism>
<dbReference type="CTD" id="9948845"/>
<reference evidence="1" key="1">
    <citation type="submission" date="2012-04" db="EMBL/GenBank/DDBJ databases">
        <title>The Genome Sequence of Loa loa.</title>
        <authorList>
            <consortium name="The Broad Institute Genome Sequencing Platform"/>
            <consortium name="Broad Institute Genome Sequencing Center for Infectious Disease"/>
            <person name="Nutman T.B."/>
            <person name="Fink D.L."/>
            <person name="Russ C."/>
            <person name="Young S."/>
            <person name="Zeng Q."/>
            <person name="Gargeya S."/>
            <person name="Alvarado L."/>
            <person name="Berlin A."/>
            <person name="Chapman S.B."/>
            <person name="Chen Z."/>
            <person name="Freedman E."/>
            <person name="Gellesch M."/>
            <person name="Goldberg J."/>
            <person name="Griggs A."/>
            <person name="Gujja S."/>
            <person name="Heilman E.R."/>
            <person name="Heiman D."/>
            <person name="Howarth C."/>
            <person name="Mehta T."/>
            <person name="Neiman D."/>
            <person name="Pearson M."/>
            <person name="Roberts A."/>
            <person name="Saif S."/>
            <person name="Shea T."/>
            <person name="Shenoy N."/>
            <person name="Sisk P."/>
            <person name="Stolte C."/>
            <person name="Sykes S."/>
            <person name="White J."/>
            <person name="Yandava C."/>
            <person name="Haas B."/>
            <person name="Henn M.R."/>
            <person name="Nusbaum C."/>
            <person name="Birren B."/>
        </authorList>
    </citation>
    <scope>NUCLEOTIDE SEQUENCE [LARGE SCALE GENOMIC DNA]</scope>
</reference>
<sequence length="145" mass="16601">MLTLQSISNNIFEISACLKYGQYWNSGAMFVDGDVIPFDSAEFPKKGDKRVVELQKHSVERWRERIKSDSDLQCLDGMRCLQKDFPTKQILPKTRTVDIGKGLDHFYSRSPIVSAPSKLLQIDLNEFEDITTTTPSKLSKRIKTE</sequence>
<dbReference type="AlphaFoldDB" id="A0A1S0TP96"/>
<dbReference type="InParanoid" id="A0A1S0TP96"/>
<dbReference type="KEGG" id="loa:LOAG_11392"/>
<dbReference type="RefSeq" id="XP_003146961.1">
    <property type="nucleotide sequence ID" value="XM_003146913.1"/>
</dbReference>
<evidence type="ECO:0000313" key="1">
    <source>
        <dbReference type="EMBL" id="EFO17110.1"/>
    </source>
</evidence>
<protein>
    <submittedName>
        <fullName evidence="1">Uncharacterized protein</fullName>
    </submittedName>
</protein>
<accession>A0A1S0TP96</accession>